<dbReference type="InterPro" id="IPR005107">
    <property type="entry name" value="CO_DH_flav_C"/>
</dbReference>
<dbReference type="InterPro" id="IPR002346">
    <property type="entry name" value="Mopterin_DH_FAD-bd"/>
</dbReference>
<feature type="domain" description="FAD-binding PCMH-type" evidence="1">
    <location>
        <begin position="1"/>
        <end position="216"/>
    </location>
</feature>
<dbReference type="EMBL" id="JACNJD010000342">
    <property type="protein sequence ID" value="MBC8179076.1"/>
    <property type="molecule type" value="Genomic_DNA"/>
</dbReference>
<reference evidence="2 3" key="1">
    <citation type="submission" date="2020-08" db="EMBL/GenBank/DDBJ databases">
        <title>Bridging the membrane lipid divide: bacteria of the FCB group superphylum have the potential to synthesize archaeal ether lipids.</title>
        <authorList>
            <person name="Villanueva L."/>
            <person name="Von Meijenfeldt F.A.B."/>
            <person name="Westbye A.B."/>
            <person name="Yadav S."/>
            <person name="Hopmans E.C."/>
            <person name="Dutilh B.E."/>
            <person name="Sinninghe Damste J.S."/>
        </authorList>
    </citation>
    <scope>NUCLEOTIDE SEQUENCE [LARGE SCALE GENOMIC DNA]</scope>
    <source>
        <strain evidence="2">NIOZ-UU27</strain>
    </source>
</reference>
<evidence type="ECO:0000313" key="3">
    <source>
        <dbReference type="Proteomes" id="UP000650524"/>
    </source>
</evidence>
<dbReference type="PANTHER" id="PTHR42659:SF9">
    <property type="entry name" value="XANTHINE DEHYDROGENASE FAD-BINDING SUBUNIT XDHB-RELATED"/>
    <property type="match status" value="1"/>
</dbReference>
<dbReference type="PANTHER" id="PTHR42659">
    <property type="entry name" value="XANTHINE DEHYDROGENASE SUBUNIT C-RELATED"/>
    <property type="match status" value="1"/>
</dbReference>
<evidence type="ECO:0000313" key="2">
    <source>
        <dbReference type="EMBL" id="MBC8179076.1"/>
    </source>
</evidence>
<dbReference type="InterPro" id="IPR051312">
    <property type="entry name" value="Diverse_Substr_Oxidored"/>
</dbReference>
<proteinExistence type="predicted"/>
<dbReference type="InterPro" id="IPR036683">
    <property type="entry name" value="CO_DH_flav_C_dom_sf"/>
</dbReference>
<dbReference type="GO" id="GO:0071949">
    <property type="term" value="F:FAD binding"/>
    <property type="evidence" value="ECO:0007669"/>
    <property type="project" value="InterPro"/>
</dbReference>
<dbReference type="InterPro" id="IPR016166">
    <property type="entry name" value="FAD-bd_PCMH"/>
</dbReference>
<dbReference type="AlphaFoldDB" id="A0A8J6TAC9"/>
<dbReference type="SUPFAM" id="SSF55447">
    <property type="entry name" value="CO dehydrogenase flavoprotein C-terminal domain-like"/>
    <property type="match status" value="1"/>
</dbReference>
<dbReference type="InterPro" id="IPR016167">
    <property type="entry name" value="FAD-bd_PCMH_sub1"/>
</dbReference>
<dbReference type="Gene3D" id="3.30.43.10">
    <property type="entry name" value="Uridine Diphospho-n-acetylenolpyruvylglucosamine Reductase, domain 2"/>
    <property type="match status" value="1"/>
</dbReference>
<dbReference type="InterPro" id="IPR036318">
    <property type="entry name" value="FAD-bd_PCMH-like_sf"/>
</dbReference>
<dbReference type="GO" id="GO:0016491">
    <property type="term" value="F:oxidoreductase activity"/>
    <property type="evidence" value="ECO:0007669"/>
    <property type="project" value="InterPro"/>
</dbReference>
<sequence length="324" mass="35748">MRLPKFRYIEPKSIEEASAFLLDEPGAKILAGGTDILPNMKHRVELPSVVINIKKIPELNTIRQDNGVIRIGALTPLKKVYESPIIAENLSALSSAASSVGSYHHQTMGTIGGNICQQNRCKYFNQSQWWRSARPTCFKAGGEICHVVNKEEVCYSAYSGDVAPALMVLDAIIILQSKDNSREMPLDMLFSGNGKAPLNLKEGELLTEITIPGKAKDGFSTYLKSANRESIDFPIVGTAFWASIKKKEYRVAFTAVDRKPLRGGSVEDFLKGKDLSEEVLEEASQIASKEASPVKTSVYSPSYKRKMMGLLLRSAIQEAMGREK</sequence>
<dbReference type="Pfam" id="PF00941">
    <property type="entry name" value="FAD_binding_5"/>
    <property type="match status" value="1"/>
</dbReference>
<dbReference type="Gene3D" id="3.30.390.50">
    <property type="entry name" value="CO dehydrogenase flavoprotein, C-terminal domain"/>
    <property type="match status" value="1"/>
</dbReference>
<gene>
    <name evidence="2" type="ORF">H8E19_16855</name>
</gene>
<accession>A0A8J6TAC9</accession>
<dbReference type="Pfam" id="PF03450">
    <property type="entry name" value="CO_deh_flav_C"/>
    <property type="match status" value="1"/>
</dbReference>
<dbReference type="Proteomes" id="UP000650524">
    <property type="component" value="Unassembled WGS sequence"/>
</dbReference>
<dbReference type="PROSITE" id="PS51387">
    <property type="entry name" value="FAD_PCMH"/>
    <property type="match status" value="1"/>
</dbReference>
<dbReference type="InterPro" id="IPR016169">
    <property type="entry name" value="FAD-bd_PCMH_sub2"/>
</dbReference>
<dbReference type="SMART" id="SM01092">
    <property type="entry name" value="CO_deh_flav_C"/>
    <property type="match status" value="1"/>
</dbReference>
<evidence type="ECO:0000259" key="1">
    <source>
        <dbReference type="PROSITE" id="PS51387"/>
    </source>
</evidence>
<dbReference type="Gene3D" id="3.30.465.10">
    <property type="match status" value="1"/>
</dbReference>
<comment type="caution">
    <text evidence="2">The sequence shown here is derived from an EMBL/GenBank/DDBJ whole genome shotgun (WGS) entry which is preliminary data.</text>
</comment>
<protein>
    <submittedName>
        <fullName evidence="2">FAD binding domain-containing protein</fullName>
    </submittedName>
</protein>
<name>A0A8J6TAC9_9DELT</name>
<dbReference type="SUPFAM" id="SSF56176">
    <property type="entry name" value="FAD-binding/transporter-associated domain-like"/>
    <property type="match status" value="1"/>
</dbReference>
<organism evidence="2 3">
    <name type="scientific">Candidatus Desulfacyla euxinica</name>
    <dbReference type="NCBI Taxonomy" id="2841693"/>
    <lineage>
        <taxon>Bacteria</taxon>
        <taxon>Deltaproteobacteria</taxon>
        <taxon>Candidatus Desulfacyla</taxon>
    </lineage>
</organism>